<proteinExistence type="predicted"/>
<dbReference type="AlphaFoldDB" id="A0A9N9HLK0"/>
<evidence type="ECO:0000313" key="1">
    <source>
        <dbReference type="EMBL" id="CAG8687628.1"/>
    </source>
</evidence>
<organism evidence="1 2">
    <name type="scientific">Ambispora gerdemannii</name>
    <dbReference type="NCBI Taxonomy" id="144530"/>
    <lineage>
        <taxon>Eukaryota</taxon>
        <taxon>Fungi</taxon>
        <taxon>Fungi incertae sedis</taxon>
        <taxon>Mucoromycota</taxon>
        <taxon>Glomeromycotina</taxon>
        <taxon>Glomeromycetes</taxon>
        <taxon>Archaeosporales</taxon>
        <taxon>Ambisporaceae</taxon>
        <taxon>Ambispora</taxon>
    </lineage>
</organism>
<feature type="non-terminal residue" evidence="1">
    <location>
        <position position="1"/>
    </location>
</feature>
<reference evidence="1" key="1">
    <citation type="submission" date="2021-06" db="EMBL/GenBank/DDBJ databases">
        <authorList>
            <person name="Kallberg Y."/>
            <person name="Tangrot J."/>
            <person name="Rosling A."/>
        </authorList>
    </citation>
    <scope>NUCLEOTIDE SEQUENCE</scope>
    <source>
        <strain evidence="1">MT106</strain>
    </source>
</reference>
<protein>
    <submittedName>
        <fullName evidence="1">2837_t:CDS:1</fullName>
    </submittedName>
</protein>
<gene>
    <name evidence="1" type="ORF">AGERDE_LOCUS12987</name>
</gene>
<feature type="non-terminal residue" evidence="1">
    <location>
        <position position="124"/>
    </location>
</feature>
<keyword evidence="2" id="KW-1185">Reference proteome</keyword>
<comment type="caution">
    <text evidence="1">The sequence shown here is derived from an EMBL/GenBank/DDBJ whole genome shotgun (WGS) entry which is preliminary data.</text>
</comment>
<evidence type="ECO:0000313" key="2">
    <source>
        <dbReference type="Proteomes" id="UP000789831"/>
    </source>
</evidence>
<sequence>TARYIGIDSSIPFPLPYLGIYMSLGVASEDIECNYTLDIGMKTRTDVKDRMGHLSIYGLSKSVYACLNDKDNDVELLLHKLLISYVDPVEKEDGVLWKEHKASDEWVQQCKQIVKNMELLRYNQ</sequence>
<name>A0A9N9HLK0_9GLOM</name>
<dbReference type="Proteomes" id="UP000789831">
    <property type="component" value="Unassembled WGS sequence"/>
</dbReference>
<dbReference type="EMBL" id="CAJVPL010013022">
    <property type="protein sequence ID" value="CAG8687628.1"/>
    <property type="molecule type" value="Genomic_DNA"/>
</dbReference>
<dbReference type="OrthoDB" id="2347082at2759"/>
<accession>A0A9N9HLK0</accession>